<dbReference type="Gene3D" id="1.20.1280.50">
    <property type="match status" value="1"/>
</dbReference>
<dbReference type="Pfam" id="PF12937">
    <property type="entry name" value="F-box-like"/>
    <property type="match status" value="1"/>
</dbReference>
<sequence length="391" mass="43732">MQPCCLCERDRGADPIPTSCSESDLGRTPSREPATMAEAAGAAASPTPHRGLPEEIVVWEILVRLPPKSLLCCRAVCSAWRRATSARAFLLAHHARQPALRILSDGGKSILVFNNRAATTQLQPVARLREVFYPEASCDGLLILHSKIGDRFSICNPATRQCAPLPQLSGFRVLGMYPHSPTGEYRILATDFHEACYIFALDSTHPPRSIWSLPPEAERIIHWVGVLVRGRLHWALEDSMVMVFNTTAESFHLMRSPSTDDSLAFEMDGMLGVHNFTSATEIVNIWVLQDYESEVWTFKCQIQLPLPVTDFSVRSRYATSCSAWVVRGNGEFLMLVKFAECLLQVDMDGKLVATFHHQDVWPTLFHLKQSLVPHAFFPTLEGYVVNDVPFI</sequence>
<feature type="domain" description="F-box" evidence="2">
    <location>
        <begin position="52"/>
        <end position="93"/>
    </location>
</feature>
<dbReference type="NCBIfam" id="TIGR01640">
    <property type="entry name" value="F_box_assoc_1"/>
    <property type="match status" value="1"/>
</dbReference>
<proteinExistence type="predicted"/>
<feature type="region of interest" description="Disordered" evidence="1">
    <location>
        <begin position="18"/>
        <end position="48"/>
    </location>
</feature>
<protein>
    <recommendedName>
        <fullName evidence="2">F-box domain-containing protein</fullName>
    </recommendedName>
</protein>
<dbReference type="InterPro" id="IPR050796">
    <property type="entry name" value="SCF_F-box_component"/>
</dbReference>
<reference evidence="3 4" key="1">
    <citation type="submission" date="2017-09" db="EMBL/GenBank/DDBJ databases">
        <authorList>
            <consortium name="International Durum Wheat Genome Sequencing Consortium (IDWGSC)"/>
            <person name="Milanesi L."/>
        </authorList>
    </citation>
    <scope>NUCLEOTIDE SEQUENCE [LARGE SCALE GENOMIC DNA]</scope>
    <source>
        <strain evidence="4">cv. Svevo</strain>
    </source>
</reference>
<dbReference type="Proteomes" id="UP000324705">
    <property type="component" value="Chromosome 3A"/>
</dbReference>
<evidence type="ECO:0000259" key="2">
    <source>
        <dbReference type="SMART" id="SM00256"/>
    </source>
</evidence>
<keyword evidence="4" id="KW-1185">Reference proteome</keyword>
<dbReference type="SUPFAM" id="SSF81383">
    <property type="entry name" value="F-box domain"/>
    <property type="match status" value="1"/>
</dbReference>
<dbReference type="EMBL" id="LT934115">
    <property type="protein sequence ID" value="VAH68638.1"/>
    <property type="molecule type" value="Genomic_DNA"/>
</dbReference>
<dbReference type="OMA" id="HWALEDS"/>
<dbReference type="InterPro" id="IPR013187">
    <property type="entry name" value="F-box-assoc_dom_typ3"/>
</dbReference>
<organism evidence="3 4">
    <name type="scientific">Triticum turgidum subsp. durum</name>
    <name type="common">Durum wheat</name>
    <name type="synonym">Triticum durum</name>
    <dbReference type="NCBI Taxonomy" id="4567"/>
    <lineage>
        <taxon>Eukaryota</taxon>
        <taxon>Viridiplantae</taxon>
        <taxon>Streptophyta</taxon>
        <taxon>Embryophyta</taxon>
        <taxon>Tracheophyta</taxon>
        <taxon>Spermatophyta</taxon>
        <taxon>Magnoliopsida</taxon>
        <taxon>Liliopsida</taxon>
        <taxon>Poales</taxon>
        <taxon>Poaceae</taxon>
        <taxon>BOP clade</taxon>
        <taxon>Pooideae</taxon>
        <taxon>Triticodae</taxon>
        <taxon>Triticeae</taxon>
        <taxon>Triticinae</taxon>
        <taxon>Triticum</taxon>
    </lineage>
</organism>
<dbReference type="InterPro" id="IPR001810">
    <property type="entry name" value="F-box_dom"/>
</dbReference>
<dbReference type="InterPro" id="IPR017451">
    <property type="entry name" value="F-box-assoc_interact_dom"/>
</dbReference>
<feature type="compositionally biased region" description="Low complexity" evidence="1">
    <location>
        <begin position="34"/>
        <end position="44"/>
    </location>
</feature>
<evidence type="ECO:0000313" key="4">
    <source>
        <dbReference type="Proteomes" id="UP000324705"/>
    </source>
</evidence>
<dbReference type="PANTHER" id="PTHR31672">
    <property type="entry name" value="BNACNNG10540D PROTEIN"/>
    <property type="match status" value="1"/>
</dbReference>
<evidence type="ECO:0000256" key="1">
    <source>
        <dbReference type="SAM" id="MobiDB-lite"/>
    </source>
</evidence>
<dbReference type="InterPro" id="IPR036047">
    <property type="entry name" value="F-box-like_dom_sf"/>
</dbReference>
<accession>A0A9R0RXE9</accession>
<dbReference type="AlphaFoldDB" id="A0A9R0RXE9"/>
<dbReference type="Gramene" id="TRITD3Av1G258810.1">
    <property type="protein sequence ID" value="TRITD3Av1G258810.1"/>
    <property type="gene ID" value="TRITD3Av1G258810"/>
</dbReference>
<dbReference type="SMART" id="SM00256">
    <property type="entry name" value="FBOX"/>
    <property type="match status" value="1"/>
</dbReference>
<dbReference type="PANTHER" id="PTHR31672:SF2">
    <property type="entry name" value="F-BOX DOMAIN-CONTAINING PROTEIN"/>
    <property type="match status" value="1"/>
</dbReference>
<gene>
    <name evidence="3" type="ORF">TRITD_3Av1G258810</name>
</gene>
<dbReference type="Pfam" id="PF08268">
    <property type="entry name" value="FBA_3"/>
    <property type="match status" value="1"/>
</dbReference>
<evidence type="ECO:0000313" key="3">
    <source>
        <dbReference type="EMBL" id="VAH68638.1"/>
    </source>
</evidence>
<name>A0A9R0RXE9_TRITD</name>